<accession>A0A5C5XPS0</accession>
<protein>
    <submittedName>
        <fullName evidence="3">Uncharacterized protein</fullName>
    </submittedName>
</protein>
<dbReference type="Proteomes" id="UP000317238">
    <property type="component" value="Unassembled WGS sequence"/>
</dbReference>
<keyword evidence="2" id="KW-0812">Transmembrane</keyword>
<dbReference type="EMBL" id="SJPL01000003">
    <property type="protein sequence ID" value="TWT64950.1"/>
    <property type="molecule type" value="Genomic_DNA"/>
</dbReference>
<keyword evidence="2" id="KW-1133">Transmembrane helix</keyword>
<reference evidence="3 4" key="1">
    <citation type="submission" date="2019-02" db="EMBL/GenBank/DDBJ databases">
        <title>Deep-cultivation of Planctomycetes and their phenomic and genomic characterization uncovers novel biology.</title>
        <authorList>
            <person name="Wiegand S."/>
            <person name="Jogler M."/>
            <person name="Boedeker C."/>
            <person name="Pinto D."/>
            <person name="Vollmers J."/>
            <person name="Rivas-Marin E."/>
            <person name="Kohn T."/>
            <person name="Peeters S.H."/>
            <person name="Heuer A."/>
            <person name="Rast P."/>
            <person name="Oberbeckmann S."/>
            <person name="Bunk B."/>
            <person name="Jeske O."/>
            <person name="Meyerdierks A."/>
            <person name="Storesund J.E."/>
            <person name="Kallscheuer N."/>
            <person name="Luecker S."/>
            <person name="Lage O.M."/>
            <person name="Pohl T."/>
            <person name="Merkel B.J."/>
            <person name="Hornburger P."/>
            <person name="Mueller R.-W."/>
            <person name="Bruemmer F."/>
            <person name="Labrenz M."/>
            <person name="Spormann A.M."/>
            <person name="Op Den Camp H."/>
            <person name="Overmann J."/>
            <person name="Amann R."/>
            <person name="Jetten M.S.M."/>
            <person name="Mascher T."/>
            <person name="Medema M.H."/>
            <person name="Devos D.P."/>
            <person name="Kaster A.-K."/>
            <person name="Ovreas L."/>
            <person name="Rohde M."/>
            <person name="Galperin M.Y."/>
            <person name="Jogler C."/>
        </authorList>
    </citation>
    <scope>NUCLEOTIDE SEQUENCE [LARGE SCALE GENOMIC DNA]</scope>
    <source>
        <strain evidence="3 4">Pan14r</strain>
    </source>
</reference>
<keyword evidence="4" id="KW-1185">Reference proteome</keyword>
<evidence type="ECO:0000256" key="1">
    <source>
        <dbReference type="SAM" id="MobiDB-lite"/>
    </source>
</evidence>
<name>A0A5C5XPS0_9PLAN</name>
<proteinExistence type="predicted"/>
<comment type="caution">
    <text evidence="3">The sequence shown here is derived from an EMBL/GenBank/DDBJ whole genome shotgun (WGS) entry which is preliminary data.</text>
</comment>
<feature type="transmembrane region" description="Helical" evidence="2">
    <location>
        <begin position="28"/>
        <end position="49"/>
    </location>
</feature>
<evidence type="ECO:0000313" key="4">
    <source>
        <dbReference type="Proteomes" id="UP000317238"/>
    </source>
</evidence>
<evidence type="ECO:0000256" key="2">
    <source>
        <dbReference type="SAM" id="Phobius"/>
    </source>
</evidence>
<keyword evidence="2" id="KW-0472">Membrane</keyword>
<sequence length="120" mass="13496">MESPYKPPSDARVRSPPSKSDGRHPKSILFRASQIVCYGWLLVLFLLWQQDGLNFLIQRDIGRLIYIATSCVSVAVAAVYVRQRLPTHKKRCLAYAASAALLQLGVINTIVNHSVERFPM</sequence>
<feature type="region of interest" description="Disordered" evidence="1">
    <location>
        <begin position="1"/>
        <end position="23"/>
    </location>
</feature>
<organism evidence="3 4">
    <name type="scientific">Crateriforma conspicua</name>
    <dbReference type="NCBI Taxonomy" id="2527996"/>
    <lineage>
        <taxon>Bacteria</taxon>
        <taxon>Pseudomonadati</taxon>
        <taxon>Planctomycetota</taxon>
        <taxon>Planctomycetia</taxon>
        <taxon>Planctomycetales</taxon>
        <taxon>Planctomycetaceae</taxon>
        <taxon>Crateriforma</taxon>
    </lineage>
</organism>
<feature type="transmembrane region" description="Helical" evidence="2">
    <location>
        <begin position="61"/>
        <end position="81"/>
    </location>
</feature>
<dbReference type="AlphaFoldDB" id="A0A5C5XPS0"/>
<feature type="transmembrane region" description="Helical" evidence="2">
    <location>
        <begin position="93"/>
        <end position="111"/>
    </location>
</feature>
<evidence type="ECO:0000313" key="3">
    <source>
        <dbReference type="EMBL" id="TWT64950.1"/>
    </source>
</evidence>
<gene>
    <name evidence="3" type="ORF">Pan14r_54520</name>
</gene>